<dbReference type="AlphaFoldDB" id="A0A3N4ZHP2"/>
<proteinExistence type="predicted"/>
<sequence length="40" mass="4476">MARTRSVIAGSAAFAAGAVRRVCTEVMSARFFVPYDRWMH</sequence>
<comment type="caution">
    <text evidence="1">The sequence shown here is derived from an EMBL/GenBank/DDBJ whole genome shotgun (WGS) entry which is preliminary data.</text>
</comment>
<dbReference type="EMBL" id="RKQZ01000001">
    <property type="protein sequence ID" value="RPF20385.1"/>
    <property type="molecule type" value="Genomic_DNA"/>
</dbReference>
<keyword evidence="2" id="KW-1185">Reference proteome</keyword>
<evidence type="ECO:0000313" key="2">
    <source>
        <dbReference type="Proteomes" id="UP000280501"/>
    </source>
</evidence>
<gene>
    <name evidence="1" type="ORF">EDD34_0976</name>
</gene>
<protein>
    <submittedName>
        <fullName evidence="1">Uncharacterized protein</fullName>
    </submittedName>
</protein>
<reference evidence="1 2" key="1">
    <citation type="submission" date="2018-11" db="EMBL/GenBank/DDBJ databases">
        <title>Sequencing the genomes of 1000 actinobacteria strains.</title>
        <authorList>
            <person name="Klenk H.-P."/>
        </authorList>
    </citation>
    <scope>NUCLEOTIDE SEQUENCE [LARGE SCALE GENOMIC DNA]</scope>
    <source>
        <strain evidence="1 2">DSM 15700</strain>
    </source>
</reference>
<evidence type="ECO:0000313" key="1">
    <source>
        <dbReference type="EMBL" id="RPF20385.1"/>
    </source>
</evidence>
<dbReference type="Proteomes" id="UP000280501">
    <property type="component" value="Unassembled WGS sequence"/>
</dbReference>
<name>A0A3N4ZHP2_9MICO</name>
<accession>A0A3N4ZHP2</accession>
<organism evidence="1 2">
    <name type="scientific">Myceligenerans xiligouense</name>
    <dbReference type="NCBI Taxonomy" id="253184"/>
    <lineage>
        <taxon>Bacteria</taxon>
        <taxon>Bacillati</taxon>
        <taxon>Actinomycetota</taxon>
        <taxon>Actinomycetes</taxon>
        <taxon>Micrococcales</taxon>
        <taxon>Promicromonosporaceae</taxon>
        <taxon>Myceligenerans</taxon>
    </lineage>
</organism>